<dbReference type="GO" id="GO:0006310">
    <property type="term" value="P:DNA recombination"/>
    <property type="evidence" value="ECO:0007669"/>
    <property type="project" value="InterPro"/>
</dbReference>
<dbReference type="PANTHER" id="PTHR47165:SF4">
    <property type="entry name" value="OS03G0429900 PROTEIN"/>
    <property type="match status" value="1"/>
</dbReference>
<dbReference type="OrthoDB" id="1751331at2759"/>
<evidence type="ECO:0000256" key="6">
    <source>
        <dbReference type="ARBA" id="ARBA00022833"/>
    </source>
</evidence>
<keyword evidence="8 9" id="KW-0539">Nucleus</keyword>
<dbReference type="FunFam" id="2.40.50.140:FF:000041">
    <property type="entry name" value="Replication protein A subunit"/>
    <property type="match status" value="1"/>
</dbReference>
<dbReference type="PANTHER" id="PTHR47165">
    <property type="entry name" value="OS03G0429900 PROTEIN"/>
    <property type="match status" value="1"/>
</dbReference>
<keyword evidence="6 9" id="KW-0862">Zinc</keyword>
<evidence type="ECO:0000256" key="4">
    <source>
        <dbReference type="ARBA" id="ARBA00022723"/>
    </source>
</evidence>
<dbReference type="InterPro" id="IPR007199">
    <property type="entry name" value="Rep_factor-A_N"/>
</dbReference>
<dbReference type="AlphaFoldDB" id="A0A6A5UHP6"/>
<dbReference type="GO" id="GO:0003697">
    <property type="term" value="F:single-stranded DNA binding"/>
    <property type="evidence" value="ECO:0007669"/>
    <property type="project" value="UniProtKB-ARBA"/>
</dbReference>
<dbReference type="FunFam" id="2.40.50.140:FF:000090">
    <property type="entry name" value="Replication protein A subunit"/>
    <property type="match status" value="1"/>
</dbReference>
<dbReference type="CDD" id="cd04477">
    <property type="entry name" value="RPA1N"/>
    <property type="match status" value="1"/>
</dbReference>
<sequence length="615" mass="69276">MAEHAITQGAIRSIFESDGCFVDQPVMQCVQIKTMDPKVGDTGPQRFRVVLSDIRNFIQTMIATSANEIVLSGRLKKGSIVRLIRYNPQEVKEKKILIIMELDVLDDYGEQEKIGQPEPLDNRRADPQPAAISGNNFYGAKPTQQQPQQPQRSLAVHQSNPTTSAHHHLCPIEALTPYQNRWTIRARCTHITDMKTWHNAKGEGKLFSVNLLDDTGEIRATAFNEVAEKLYQLFEEGTVYYISTPCRVTLAKKQFSNLPNDYELHFERDTEVEKAQDQENKPQIRYNFTKIGDLDSVEKDTTIDTIGVLKEVGEVNTITSQKTNKDFTKRDLLLADDSQTSVKLTIWGQQAQTFDSPLESIVAFKGVKVSDFGGRSLSLLSSGNMTIDPDIEEAHRLRGWFNAVGQNASFATHAHLSSGSGGSKNATKIISDIIAEESYMQDQPVYFDLKASVVYVKNTTVAYPACSTTQPAACNKKVIEENPGEWRCEKCQVSWPEPQYRYVLNINVADHTGTLWLSCFDEAGQVIVGLDANTVMRMKNDDEENNTENFSHAMLEATCKTFNFRVRAKMEIYNDQPKPRYQVLGINALNYAQEANKLAELIKQYDINNDSLFVQ</sequence>
<dbReference type="InterPro" id="IPR013955">
    <property type="entry name" value="Rep_factor-A_C"/>
</dbReference>
<evidence type="ECO:0000259" key="13">
    <source>
        <dbReference type="Pfam" id="PF08646"/>
    </source>
</evidence>
<evidence type="ECO:0000256" key="1">
    <source>
        <dbReference type="ARBA" id="ARBA00004123"/>
    </source>
</evidence>
<name>A0A6A5UHP6_9PLEO</name>
<keyword evidence="5 9" id="KW-0863">Zinc-finger</keyword>
<evidence type="ECO:0000313" key="15">
    <source>
        <dbReference type="EMBL" id="KAF1963302.1"/>
    </source>
</evidence>
<evidence type="ECO:0000256" key="7">
    <source>
        <dbReference type="ARBA" id="ARBA00023125"/>
    </source>
</evidence>
<evidence type="ECO:0000259" key="14">
    <source>
        <dbReference type="Pfam" id="PF16900"/>
    </source>
</evidence>
<evidence type="ECO:0000256" key="5">
    <source>
        <dbReference type="ARBA" id="ARBA00022771"/>
    </source>
</evidence>
<protein>
    <recommendedName>
        <fullName evidence="9">Replication protein A subunit</fullName>
    </recommendedName>
</protein>
<dbReference type="Pfam" id="PF16900">
    <property type="entry name" value="REPA_OB_2"/>
    <property type="match status" value="1"/>
</dbReference>
<dbReference type="GO" id="GO:0005662">
    <property type="term" value="C:DNA replication factor A complex"/>
    <property type="evidence" value="ECO:0007669"/>
    <property type="project" value="UniProtKB-ARBA"/>
</dbReference>
<dbReference type="GO" id="GO:0007004">
    <property type="term" value="P:telomere maintenance via telomerase"/>
    <property type="evidence" value="ECO:0007669"/>
    <property type="project" value="UniProtKB-ARBA"/>
</dbReference>
<evidence type="ECO:0000313" key="16">
    <source>
        <dbReference type="Proteomes" id="UP000800035"/>
    </source>
</evidence>
<feature type="domain" description="OB" evidence="11">
    <location>
        <begin position="182"/>
        <end position="265"/>
    </location>
</feature>
<dbReference type="SUPFAM" id="SSF50249">
    <property type="entry name" value="Nucleic acid-binding proteins"/>
    <property type="match status" value="4"/>
</dbReference>
<dbReference type="GO" id="GO:0006281">
    <property type="term" value="P:DNA repair"/>
    <property type="evidence" value="ECO:0007669"/>
    <property type="project" value="InterPro"/>
</dbReference>
<dbReference type="GO" id="GO:0008270">
    <property type="term" value="F:zinc ion binding"/>
    <property type="evidence" value="ECO:0007669"/>
    <property type="project" value="UniProtKB-KW"/>
</dbReference>
<dbReference type="InterPro" id="IPR004365">
    <property type="entry name" value="NA-bd_OB_tRNA"/>
</dbReference>
<dbReference type="InterPro" id="IPR047192">
    <property type="entry name" value="Euk_RPA1_DBD_C"/>
</dbReference>
<proteinExistence type="inferred from homology"/>
<dbReference type="InterPro" id="IPR031657">
    <property type="entry name" value="REPA_OB_2"/>
</dbReference>
<dbReference type="Gene3D" id="2.40.50.140">
    <property type="entry name" value="Nucleic acid-binding proteins"/>
    <property type="match status" value="4"/>
</dbReference>
<gene>
    <name evidence="15" type="ORF">CC80DRAFT_432741</name>
</gene>
<keyword evidence="7 9" id="KW-0238">DNA-binding</keyword>
<comment type="subcellular location">
    <subcellularLocation>
        <location evidence="1 9">Nucleus</location>
    </subcellularLocation>
</comment>
<dbReference type="InterPro" id="IPR004591">
    <property type="entry name" value="Rfa1"/>
</dbReference>
<evidence type="ECO:0000256" key="3">
    <source>
        <dbReference type="ARBA" id="ARBA00022705"/>
    </source>
</evidence>
<evidence type="ECO:0000256" key="2">
    <source>
        <dbReference type="ARBA" id="ARBA00005690"/>
    </source>
</evidence>
<dbReference type="EMBL" id="ML976977">
    <property type="protein sequence ID" value="KAF1963302.1"/>
    <property type="molecule type" value="Genomic_DNA"/>
</dbReference>
<comment type="subunit">
    <text evidence="9">Component of the heterotrimeric canonical replication protein A complex (RPA).</text>
</comment>
<keyword evidence="16" id="KW-1185">Reference proteome</keyword>
<organism evidence="15 16">
    <name type="scientific">Byssothecium circinans</name>
    <dbReference type="NCBI Taxonomy" id="147558"/>
    <lineage>
        <taxon>Eukaryota</taxon>
        <taxon>Fungi</taxon>
        <taxon>Dikarya</taxon>
        <taxon>Ascomycota</taxon>
        <taxon>Pezizomycotina</taxon>
        <taxon>Dothideomycetes</taxon>
        <taxon>Pleosporomycetidae</taxon>
        <taxon>Pleosporales</taxon>
        <taxon>Massarineae</taxon>
        <taxon>Massarinaceae</taxon>
        <taxon>Byssothecium</taxon>
    </lineage>
</organism>
<dbReference type="CDD" id="cd04476">
    <property type="entry name" value="RPA1_DBD_C"/>
    <property type="match status" value="1"/>
</dbReference>
<dbReference type="CDD" id="cd04474">
    <property type="entry name" value="RPA1_DBD_A"/>
    <property type="match status" value="1"/>
</dbReference>
<dbReference type="NCBIfam" id="TIGR00617">
    <property type="entry name" value="rpa1"/>
    <property type="match status" value="1"/>
</dbReference>
<dbReference type="Pfam" id="PF01336">
    <property type="entry name" value="tRNA_anti-codon"/>
    <property type="match status" value="1"/>
</dbReference>
<feature type="domain" description="Replication protein A OB" evidence="14">
    <location>
        <begin position="291"/>
        <end position="388"/>
    </location>
</feature>
<evidence type="ECO:0000256" key="9">
    <source>
        <dbReference type="RuleBase" id="RU364130"/>
    </source>
</evidence>
<keyword evidence="3 9" id="KW-0235">DNA replication</keyword>
<dbReference type="CDD" id="cd04475">
    <property type="entry name" value="RPA1_DBD_B"/>
    <property type="match status" value="1"/>
</dbReference>
<feature type="region of interest" description="Disordered" evidence="10">
    <location>
        <begin position="112"/>
        <end position="154"/>
    </location>
</feature>
<evidence type="ECO:0000256" key="10">
    <source>
        <dbReference type="SAM" id="MobiDB-lite"/>
    </source>
</evidence>
<feature type="compositionally biased region" description="Basic and acidic residues" evidence="10">
    <location>
        <begin position="112"/>
        <end position="126"/>
    </location>
</feature>
<dbReference type="Pfam" id="PF08646">
    <property type="entry name" value="Rep_fac-A_C"/>
    <property type="match status" value="1"/>
</dbReference>
<comment type="function">
    <text evidence="9">As part of the replication protein A (RPA/RP-A), a single-stranded DNA-binding heterotrimeric complex, may play an essential role in DNA replication, recombination and repair. Binds and stabilizes single-stranded DNA intermediates, preventing complementary DNA reannealing and recruiting different proteins involved in DNA metabolism.</text>
</comment>
<accession>A0A6A5UHP6</accession>
<evidence type="ECO:0000259" key="12">
    <source>
        <dbReference type="Pfam" id="PF04057"/>
    </source>
</evidence>
<evidence type="ECO:0000259" key="11">
    <source>
        <dbReference type="Pfam" id="PF01336"/>
    </source>
</evidence>
<dbReference type="Pfam" id="PF04057">
    <property type="entry name" value="Rep-A_N"/>
    <property type="match status" value="1"/>
</dbReference>
<dbReference type="GO" id="GO:0000781">
    <property type="term" value="C:chromosome, telomeric region"/>
    <property type="evidence" value="ECO:0007669"/>
    <property type="project" value="UniProtKB-ARBA"/>
</dbReference>
<feature type="domain" description="Replication factor-A protein 1 N-terminal" evidence="12">
    <location>
        <begin position="6"/>
        <end position="106"/>
    </location>
</feature>
<keyword evidence="4 9" id="KW-0479">Metal-binding</keyword>
<dbReference type="InterPro" id="IPR012340">
    <property type="entry name" value="NA-bd_OB-fold"/>
</dbReference>
<feature type="domain" description="Replication factor A C-terminal" evidence="13">
    <location>
        <begin position="446"/>
        <end position="598"/>
    </location>
</feature>
<dbReference type="FunFam" id="2.40.50.140:FF:000117">
    <property type="entry name" value="Replication protein A subunit"/>
    <property type="match status" value="1"/>
</dbReference>
<dbReference type="Proteomes" id="UP000800035">
    <property type="component" value="Unassembled WGS sequence"/>
</dbReference>
<reference evidence="15" key="1">
    <citation type="journal article" date="2020" name="Stud. Mycol.">
        <title>101 Dothideomycetes genomes: a test case for predicting lifestyles and emergence of pathogens.</title>
        <authorList>
            <person name="Haridas S."/>
            <person name="Albert R."/>
            <person name="Binder M."/>
            <person name="Bloem J."/>
            <person name="Labutti K."/>
            <person name="Salamov A."/>
            <person name="Andreopoulos B."/>
            <person name="Baker S."/>
            <person name="Barry K."/>
            <person name="Bills G."/>
            <person name="Bluhm B."/>
            <person name="Cannon C."/>
            <person name="Castanera R."/>
            <person name="Culley D."/>
            <person name="Daum C."/>
            <person name="Ezra D."/>
            <person name="Gonzalez J."/>
            <person name="Henrissat B."/>
            <person name="Kuo A."/>
            <person name="Liang C."/>
            <person name="Lipzen A."/>
            <person name="Lutzoni F."/>
            <person name="Magnuson J."/>
            <person name="Mondo S."/>
            <person name="Nolan M."/>
            <person name="Ohm R."/>
            <person name="Pangilinan J."/>
            <person name="Park H.-J."/>
            <person name="Ramirez L."/>
            <person name="Alfaro M."/>
            <person name="Sun H."/>
            <person name="Tritt A."/>
            <person name="Yoshinaga Y."/>
            <person name="Zwiers L.-H."/>
            <person name="Turgeon B."/>
            <person name="Goodwin S."/>
            <person name="Spatafora J."/>
            <person name="Crous P."/>
            <person name="Grigoriev I."/>
        </authorList>
    </citation>
    <scope>NUCLEOTIDE SEQUENCE</scope>
    <source>
        <strain evidence="15">CBS 675.92</strain>
    </source>
</reference>
<dbReference type="FunFam" id="2.40.50.140:FF:000064">
    <property type="entry name" value="Replication protein A subunit"/>
    <property type="match status" value="1"/>
</dbReference>
<dbReference type="GO" id="GO:0006260">
    <property type="term" value="P:DNA replication"/>
    <property type="evidence" value="ECO:0007669"/>
    <property type="project" value="UniProtKB-KW"/>
</dbReference>
<evidence type="ECO:0000256" key="8">
    <source>
        <dbReference type="ARBA" id="ARBA00023242"/>
    </source>
</evidence>
<comment type="similarity">
    <text evidence="2 9">Belongs to the replication factor A protein 1 family.</text>
</comment>